<dbReference type="Gene3D" id="3.20.20.100">
    <property type="entry name" value="NADP-dependent oxidoreductase domain"/>
    <property type="match status" value="1"/>
</dbReference>
<dbReference type="GO" id="GO:0005829">
    <property type="term" value="C:cytosol"/>
    <property type="evidence" value="ECO:0007669"/>
    <property type="project" value="TreeGrafter"/>
</dbReference>
<dbReference type="EMBL" id="JABZFV010000022">
    <property type="protein sequence ID" value="MBF0934421.1"/>
    <property type="molecule type" value="Genomic_DNA"/>
</dbReference>
<protein>
    <submittedName>
        <fullName evidence="2">Aldo/keto reductase</fullName>
    </submittedName>
</protein>
<reference evidence="2" key="1">
    <citation type="submission" date="2020-04" db="EMBL/GenBank/DDBJ databases">
        <title>Deep metagenomics examines the oral microbiome during advanced dental caries in children, revealing novel taxa and co-occurrences with host molecules.</title>
        <authorList>
            <person name="Baker J.L."/>
            <person name="Morton J.T."/>
            <person name="Dinis M."/>
            <person name="Alvarez R."/>
            <person name="Tran N.C."/>
            <person name="Knight R."/>
            <person name="Edlund A."/>
        </authorList>
    </citation>
    <scope>NUCLEOTIDE SEQUENCE</scope>
    <source>
        <strain evidence="2">JCVI_23_bin.16</strain>
    </source>
</reference>
<dbReference type="SUPFAM" id="SSF51430">
    <property type="entry name" value="NAD(P)-linked oxidoreductase"/>
    <property type="match status" value="1"/>
</dbReference>
<dbReference type="InterPro" id="IPR036812">
    <property type="entry name" value="NAD(P)_OxRdtase_dom_sf"/>
</dbReference>
<comment type="caution">
    <text evidence="2">The sequence shown here is derived from an EMBL/GenBank/DDBJ whole genome shotgun (WGS) entry which is preliminary data.</text>
</comment>
<name>A0A929MN40_ABIDE</name>
<dbReference type="PANTHER" id="PTHR43364:SF1">
    <property type="entry name" value="OXIDOREDUCTASE YDHF"/>
    <property type="match status" value="1"/>
</dbReference>
<dbReference type="PROSITE" id="PS51257">
    <property type="entry name" value="PROKAR_LIPOPROTEIN"/>
    <property type="match status" value="1"/>
</dbReference>
<dbReference type="InterPro" id="IPR050523">
    <property type="entry name" value="AKR_Detox_Biosynth"/>
</dbReference>
<accession>A0A929MN40</accession>
<evidence type="ECO:0000259" key="1">
    <source>
        <dbReference type="Pfam" id="PF00248"/>
    </source>
</evidence>
<proteinExistence type="predicted"/>
<dbReference type="Pfam" id="PF00248">
    <property type="entry name" value="Aldo_ket_red"/>
    <property type="match status" value="1"/>
</dbReference>
<gene>
    <name evidence="2" type="ORF">HXK00_02105</name>
</gene>
<organism evidence="2 3">
    <name type="scientific">Abiotrophia defectiva</name>
    <name type="common">Streptococcus defectivus</name>
    <dbReference type="NCBI Taxonomy" id="46125"/>
    <lineage>
        <taxon>Bacteria</taxon>
        <taxon>Bacillati</taxon>
        <taxon>Bacillota</taxon>
        <taxon>Bacilli</taxon>
        <taxon>Lactobacillales</taxon>
        <taxon>Aerococcaceae</taxon>
        <taxon>Abiotrophia</taxon>
    </lineage>
</organism>
<dbReference type="PANTHER" id="PTHR43364">
    <property type="entry name" value="NADH-SPECIFIC METHYLGLYOXAL REDUCTASE-RELATED"/>
    <property type="match status" value="1"/>
</dbReference>
<sequence length="309" mass="34278">MKALSLGGQLAGASAIALGCMRMDSLSLADSQKVLATCQDLGINFFDHADIYGKGQSESRFGQAWTGMGLARQDLLIQSKCGLADVWSNYHFDFSKAHIIQAVEGSLKRLQTDYLDVLALHRPDALMEPEEVAEAFHDLHQSGKVRYFGVSNQNPGQMSLLSSCLDQALIVNQLEFGPAHTVLLDASLNVNTKDSESINRDGDVLNYCRLHQITIQAWSPFQVDLHQGPYMLHPDYQDLRDCLASLALSYGVSSDALALAWILRHPAKMQVLVGSMQPWRLIDLAQACRVQVSREDWYRIYKAGGNRLP</sequence>
<dbReference type="InterPro" id="IPR023210">
    <property type="entry name" value="NADP_OxRdtase_dom"/>
</dbReference>
<feature type="domain" description="NADP-dependent oxidoreductase" evidence="1">
    <location>
        <begin position="16"/>
        <end position="301"/>
    </location>
</feature>
<dbReference type="AlphaFoldDB" id="A0A929MN40"/>
<evidence type="ECO:0000313" key="2">
    <source>
        <dbReference type="EMBL" id="MBF0934421.1"/>
    </source>
</evidence>
<dbReference type="Proteomes" id="UP000757900">
    <property type="component" value="Unassembled WGS sequence"/>
</dbReference>
<evidence type="ECO:0000313" key="3">
    <source>
        <dbReference type="Proteomes" id="UP000757900"/>
    </source>
</evidence>
<dbReference type="CDD" id="cd19092">
    <property type="entry name" value="AKR_BsYcsN_EcYdhF-like"/>
    <property type="match status" value="1"/>
</dbReference>